<feature type="region of interest" description="Disordered" evidence="1">
    <location>
        <begin position="613"/>
        <end position="653"/>
    </location>
</feature>
<feature type="chain" id="PRO_5013729635" evidence="2">
    <location>
        <begin position="27"/>
        <end position="767"/>
    </location>
</feature>
<dbReference type="PANTHER" id="PTHR14905:SF7">
    <property type="entry name" value="VON WILLEBRAND FACTOR A DOMAIN-CONTAINING PROTEIN 7"/>
    <property type="match status" value="1"/>
</dbReference>
<dbReference type="STRING" id="2282107.A0A286U6D4"/>
<protein>
    <submittedName>
        <fullName evidence="3">Het-C-domain-containing</fullName>
    </submittedName>
</protein>
<feature type="signal peptide" evidence="2">
    <location>
        <begin position="1"/>
        <end position="26"/>
    </location>
</feature>
<dbReference type="AlphaFoldDB" id="A0A286U6D4"/>
<dbReference type="Proteomes" id="UP000217199">
    <property type="component" value="Unassembled WGS sequence"/>
</dbReference>
<dbReference type="InParanoid" id="A0A286U6D4"/>
<feature type="region of interest" description="Disordered" evidence="1">
    <location>
        <begin position="305"/>
        <end position="330"/>
    </location>
</feature>
<evidence type="ECO:0000256" key="2">
    <source>
        <dbReference type="SAM" id="SignalP"/>
    </source>
</evidence>
<feature type="compositionally biased region" description="Polar residues" evidence="1">
    <location>
        <begin position="613"/>
        <end position="625"/>
    </location>
</feature>
<evidence type="ECO:0000313" key="4">
    <source>
        <dbReference type="Proteomes" id="UP000217199"/>
    </source>
</evidence>
<accession>A0A286U6D4</accession>
<comment type="caution">
    <text evidence="3">The sequence shown here is derived from an EMBL/GenBank/DDBJ whole genome shotgun (WGS) entry which is preliminary data.</text>
</comment>
<dbReference type="EMBL" id="NBII01000010">
    <property type="protein sequence ID" value="PAV15122.1"/>
    <property type="molecule type" value="Genomic_DNA"/>
</dbReference>
<feature type="region of interest" description="Disordered" evidence="1">
    <location>
        <begin position="671"/>
        <end position="727"/>
    </location>
</feature>
<gene>
    <name evidence="3" type="ORF">PNOK_0888300</name>
</gene>
<keyword evidence="4" id="KW-1185">Reference proteome</keyword>
<feature type="compositionally biased region" description="Basic and acidic residues" evidence="1">
    <location>
        <begin position="306"/>
        <end position="319"/>
    </location>
</feature>
<dbReference type="OrthoDB" id="2506204at2759"/>
<keyword evidence="2" id="KW-0732">Signal</keyword>
<name>A0A286U6D4_9AGAM</name>
<feature type="compositionally biased region" description="Pro residues" evidence="1">
    <location>
        <begin position="690"/>
        <end position="700"/>
    </location>
</feature>
<evidence type="ECO:0000313" key="3">
    <source>
        <dbReference type="EMBL" id="PAV15122.1"/>
    </source>
</evidence>
<dbReference type="PANTHER" id="PTHR14905">
    <property type="entry name" value="NG37"/>
    <property type="match status" value="1"/>
</dbReference>
<dbReference type="InterPro" id="IPR052577">
    <property type="entry name" value="VWA7"/>
</dbReference>
<feature type="compositionally biased region" description="Polar residues" evidence="1">
    <location>
        <begin position="632"/>
        <end position="645"/>
    </location>
</feature>
<evidence type="ECO:0000256" key="1">
    <source>
        <dbReference type="SAM" id="MobiDB-lite"/>
    </source>
</evidence>
<dbReference type="InterPro" id="IPR010816">
    <property type="entry name" value="Het-C"/>
</dbReference>
<sequence>MPSNLIILLTVLTILAFCLHDSGVYAFGAGNIPSYAYMEGRAFRHGDIEDVLADIAKKAGGGIMGALALKSKFGGLDIKRIYFGNWLRDYSQAVDIASLKKLQLQTIINLCMALGFLAHGYATHEFEVTEDRLGVYLPTEHIDNPKGYGEGEDARKYHPKLRGPVDPRELEIDHRTGMKNYIANENGNWDTSKALVRRTLERCIHLGRQHRSSGQKQDLYEAYRLLGQALHTLEDFSAHSNFCELLLVSMGHNNVFVHVGDRVKVNAPNGKSVAPLVTGTFGSSDFIHSLLGEATDHISEASVSDLNRELEKAQSRERSGPGSRDGGFSSSAIRDIFSKLPLGEDGATMSRGLENCERIRAGTAAGGKRPEDMSPQELHAVLWQVLTFRDSVAKKIEKTIEKIPGLGPMIEKLMDSISVFVLTTLEPYLKPILKSASTGLMSASGEVINNHDQYEVFNDPNASDPTHSFLSKDHFNLILNEPAGKIAMVVVSYAVKLIVKAWGDNSVNAGHIIEDILQCLFHPDFHNSNSQVQREMIQCMREWVQSLGHKQQSIISRLSKENVREHRNIRGKGEGGVSEAEGTAAWNAAHNAQSQIGGYLSGIPGVSQAQSLFNQAGNSHPNNSPFPFRDGVSTSSYTHTQTGPMHSSISSSSNVVTASYSSSSGEASGYYGTGYPGAEPQSQQGYAPSYNPPPVPPPFGDTPGGFSMPGSGPPAFPGSGGPAFPDHNNYASGGVIIIPQAEDSRIPKVLQEDGSFKLFSDMKLGVL</sequence>
<proteinExistence type="predicted"/>
<dbReference type="Pfam" id="PF07217">
    <property type="entry name" value="Het-C"/>
    <property type="match status" value="1"/>
</dbReference>
<reference evidence="3 4" key="1">
    <citation type="journal article" date="2017" name="Mol. Ecol.">
        <title>Comparative and population genomic landscape of Phellinus noxius: A hypervariable fungus causing root rot in trees.</title>
        <authorList>
            <person name="Chung C.L."/>
            <person name="Lee T.J."/>
            <person name="Akiba M."/>
            <person name="Lee H.H."/>
            <person name="Kuo T.H."/>
            <person name="Liu D."/>
            <person name="Ke H.M."/>
            <person name="Yokoi T."/>
            <person name="Roa M.B."/>
            <person name="Lu M.J."/>
            <person name="Chang Y.Y."/>
            <person name="Ann P.J."/>
            <person name="Tsai J.N."/>
            <person name="Chen C.Y."/>
            <person name="Tzean S.S."/>
            <person name="Ota Y."/>
            <person name="Hattori T."/>
            <person name="Sahashi N."/>
            <person name="Liou R.F."/>
            <person name="Kikuchi T."/>
            <person name="Tsai I.J."/>
        </authorList>
    </citation>
    <scope>NUCLEOTIDE SEQUENCE [LARGE SCALE GENOMIC DNA]</scope>
    <source>
        <strain evidence="3 4">FFPRI411160</strain>
    </source>
</reference>
<organism evidence="3 4">
    <name type="scientific">Pyrrhoderma noxium</name>
    <dbReference type="NCBI Taxonomy" id="2282107"/>
    <lineage>
        <taxon>Eukaryota</taxon>
        <taxon>Fungi</taxon>
        <taxon>Dikarya</taxon>
        <taxon>Basidiomycota</taxon>
        <taxon>Agaricomycotina</taxon>
        <taxon>Agaricomycetes</taxon>
        <taxon>Hymenochaetales</taxon>
        <taxon>Hymenochaetaceae</taxon>
        <taxon>Pyrrhoderma</taxon>
    </lineage>
</organism>